<feature type="transmembrane region" description="Helical" evidence="1">
    <location>
        <begin position="182"/>
        <end position="205"/>
    </location>
</feature>
<evidence type="ECO:0000313" key="4">
    <source>
        <dbReference type="Proteomes" id="UP001252875"/>
    </source>
</evidence>
<feature type="chain" id="PRO_5046550704" description="DUF2207 domain-containing protein" evidence="2">
    <location>
        <begin position="24"/>
        <end position="349"/>
    </location>
</feature>
<evidence type="ECO:0000256" key="2">
    <source>
        <dbReference type="SAM" id="SignalP"/>
    </source>
</evidence>
<dbReference type="Proteomes" id="UP001252875">
    <property type="component" value="Unassembled WGS sequence"/>
</dbReference>
<comment type="caution">
    <text evidence="3">The sequence shown here is derived from an EMBL/GenBank/DDBJ whole genome shotgun (WGS) entry which is preliminary data.</text>
</comment>
<protein>
    <recommendedName>
        <fullName evidence="5">DUF2207 domain-containing protein</fullName>
    </recommendedName>
</protein>
<gene>
    <name evidence="3" type="ORF">P7D85_09075</name>
</gene>
<reference evidence="3 4" key="1">
    <citation type="submission" date="2023-03" db="EMBL/GenBank/DDBJ databases">
        <authorList>
            <person name="Shen W."/>
            <person name="Cai J."/>
        </authorList>
    </citation>
    <scope>NUCLEOTIDE SEQUENCE [LARGE SCALE GENOMIC DNA]</scope>
    <source>
        <strain evidence="3 4">D6-4</strain>
    </source>
</reference>
<keyword evidence="2" id="KW-0732">Signal</keyword>
<proteinExistence type="predicted"/>
<keyword evidence="1" id="KW-0472">Membrane</keyword>
<evidence type="ECO:0008006" key="5">
    <source>
        <dbReference type="Google" id="ProtNLM"/>
    </source>
</evidence>
<dbReference type="RefSeq" id="WP_311822842.1">
    <property type="nucleotide sequence ID" value="NZ_JARPYF010000007.1"/>
</dbReference>
<feature type="transmembrane region" description="Helical" evidence="1">
    <location>
        <begin position="225"/>
        <end position="242"/>
    </location>
</feature>
<feature type="transmembrane region" description="Helical" evidence="1">
    <location>
        <begin position="321"/>
        <end position="341"/>
    </location>
</feature>
<evidence type="ECO:0000256" key="1">
    <source>
        <dbReference type="SAM" id="Phobius"/>
    </source>
</evidence>
<keyword evidence="1" id="KW-1133">Transmembrane helix</keyword>
<evidence type="ECO:0000313" key="3">
    <source>
        <dbReference type="EMBL" id="MDT2599926.1"/>
    </source>
</evidence>
<dbReference type="EMBL" id="JARPYI010000004">
    <property type="protein sequence ID" value="MDT2599926.1"/>
    <property type="molecule type" value="Genomic_DNA"/>
</dbReference>
<name>A0ABU3F1A4_9ENTE</name>
<keyword evidence="4" id="KW-1185">Reference proteome</keyword>
<accession>A0ABU3F1A4</accession>
<organism evidence="3 4">
    <name type="scientific">Enterococcus hulanensis</name>
    <dbReference type="NCBI Taxonomy" id="2559929"/>
    <lineage>
        <taxon>Bacteria</taxon>
        <taxon>Bacillati</taxon>
        <taxon>Bacillota</taxon>
        <taxon>Bacilli</taxon>
        <taxon>Lactobacillales</taxon>
        <taxon>Enterococcaceae</taxon>
        <taxon>Enterococcus</taxon>
    </lineage>
</organism>
<sequence length="349" mass="40069">MKNSSWLVCILLFLLAVPNRAFATEQDVTALGSGTYFPTMTITDQGQQIELPLKVTITSESSRILPKKQVGIDGRDFEYDKKVNLKGLDEQQLAKMGEIHFWSLTDGKTLAVDEIKVETLDNVESRIIFYNFEKNVTKTIHAFKSGDEIHGNKKYSHVKLQKYENLKGDGKERPWSIEYRTMLTYIILFLTISPVFLVIALIIFVYLQTEQLDKIARKKKIKNPFFWLLLPALFTFGIEASANDYELQEVCLTQEKAAAFAEEGGLEEFLVEKSGIQHQMTHTATIKMDIKQMTDRLNQPREQMVRVYQSRSLKVGDHENTIIPVIALYSVVIVLPLTYFFNQRLKNAQ</sequence>
<feature type="signal peptide" evidence="2">
    <location>
        <begin position="1"/>
        <end position="23"/>
    </location>
</feature>
<keyword evidence="1" id="KW-0812">Transmembrane</keyword>